<dbReference type="InterPro" id="IPR032675">
    <property type="entry name" value="LRR_dom_sf"/>
</dbReference>
<evidence type="ECO:0000259" key="1">
    <source>
        <dbReference type="Pfam" id="PF18791"/>
    </source>
</evidence>
<sequence>MNAMIRLVLEKLEDPVDLSTASLVSTAWYDADSNTRERITVPLSYAASPGKLSQRFPNVKYLRVKVRPSEEMFELVSAFWGGSASPWINEIAISGLEALELNWCRGFTTDGLMSITKRCRNVESLVIGNCLLEERNGEWLHEIALHNSSLKVLHCHESDISMISLQDLETIVERCLSLISLKISDFDLAQLEATLRAATRLEEFYGGCIIVDPDNEEDNDKYMALDESIPPNLCRVGDLIDLHVDEISILFGFANRIQKLDLFRTDLLVDAHCILLEKLPNLEVLKTSNNIGDRGLIALSQFCKKLKELEISLVGDEEENERWDCTVPDRGMRSVAENCKGLESIVVCMIKVSDSSLLAIAELKELRRFELVLIPTNVMRIESLDNGVGSLLSSCGKIRKITLHLLPGCLSDLGMGYIGEFGRNLRRVKLVSVGDSDLLAKGCKQLQKLEMVNCPFNEKGLATAVTNLSSLKYLWACGYNKVERRDLSIMSHPRWKIELSSSAVEENCHLVAYPCLGYELSDYPEIIVRYN</sequence>
<dbReference type="Proteomes" id="UP000489600">
    <property type="component" value="Unassembled WGS sequence"/>
</dbReference>
<dbReference type="InterPro" id="IPR041101">
    <property type="entry name" value="Transp_inhibit"/>
</dbReference>
<dbReference type="Gene3D" id="1.20.1280.50">
    <property type="match status" value="1"/>
</dbReference>
<dbReference type="OrthoDB" id="550575at2759"/>
<protein>
    <recommendedName>
        <fullName evidence="1">Transport inhibitor response 1 domain-containing protein</fullName>
    </recommendedName>
</protein>
<dbReference type="AlphaFoldDB" id="A0A565CF23"/>
<evidence type="ECO:0000313" key="2">
    <source>
        <dbReference type="EMBL" id="VVB12253.1"/>
    </source>
</evidence>
<dbReference type="SUPFAM" id="SSF52047">
    <property type="entry name" value="RNI-like"/>
    <property type="match status" value="1"/>
</dbReference>
<name>A0A565CF23_9BRAS</name>
<organism evidence="2 3">
    <name type="scientific">Arabis nemorensis</name>
    <dbReference type="NCBI Taxonomy" id="586526"/>
    <lineage>
        <taxon>Eukaryota</taxon>
        <taxon>Viridiplantae</taxon>
        <taxon>Streptophyta</taxon>
        <taxon>Embryophyta</taxon>
        <taxon>Tracheophyta</taxon>
        <taxon>Spermatophyta</taxon>
        <taxon>Magnoliopsida</taxon>
        <taxon>eudicotyledons</taxon>
        <taxon>Gunneridae</taxon>
        <taxon>Pentapetalae</taxon>
        <taxon>rosids</taxon>
        <taxon>malvids</taxon>
        <taxon>Brassicales</taxon>
        <taxon>Brassicaceae</taxon>
        <taxon>Arabideae</taxon>
        <taxon>Arabis</taxon>
    </lineage>
</organism>
<reference evidence="2" key="1">
    <citation type="submission" date="2019-07" db="EMBL/GenBank/DDBJ databases">
        <authorList>
            <person name="Dittberner H."/>
        </authorList>
    </citation>
    <scope>NUCLEOTIDE SEQUENCE [LARGE SCALE GENOMIC DNA]</scope>
</reference>
<keyword evidence="3" id="KW-1185">Reference proteome</keyword>
<dbReference type="PANTHER" id="PTHR16134">
    <property type="entry name" value="F-BOX/TPR REPEAT PROTEIN POF3"/>
    <property type="match status" value="1"/>
</dbReference>
<dbReference type="Pfam" id="PF18791">
    <property type="entry name" value="Transp_inhibit"/>
    <property type="match status" value="1"/>
</dbReference>
<proteinExistence type="predicted"/>
<dbReference type="GO" id="GO:0031146">
    <property type="term" value="P:SCF-dependent proteasomal ubiquitin-dependent protein catabolic process"/>
    <property type="evidence" value="ECO:0007669"/>
    <property type="project" value="TreeGrafter"/>
</dbReference>
<comment type="caution">
    <text evidence="2">The sequence shown here is derived from an EMBL/GenBank/DDBJ whole genome shotgun (WGS) entry which is preliminary data.</text>
</comment>
<dbReference type="Gene3D" id="3.80.10.10">
    <property type="entry name" value="Ribonuclease Inhibitor"/>
    <property type="match status" value="1"/>
</dbReference>
<dbReference type="EMBL" id="CABITT030000007">
    <property type="protein sequence ID" value="VVB12253.1"/>
    <property type="molecule type" value="Genomic_DNA"/>
</dbReference>
<dbReference type="GO" id="GO:0019005">
    <property type="term" value="C:SCF ubiquitin ligase complex"/>
    <property type="evidence" value="ECO:0007669"/>
    <property type="project" value="TreeGrafter"/>
</dbReference>
<accession>A0A565CF23</accession>
<evidence type="ECO:0000313" key="3">
    <source>
        <dbReference type="Proteomes" id="UP000489600"/>
    </source>
</evidence>
<feature type="domain" description="Transport inhibitor response 1" evidence="1">
    <location>
        <begin position="57"/>
        <end position="98"/>
    </location>
</feature>
<gene>
    <name evidence="2" type="ORF">ANE_LOCUS22697</name>
</gene>
<dbReference type="PANTHER" id="PTHR16134:SF43">
    <property type="entry name" value="CORONATINE-INSENSITIVE PROTEIN 1"/>
    <property type="match status" value="1"/>
</dbReference>